<dbReference type="EMBL" id="JADIME010000025">
    <property type="protein sequence ID" value="MBO8464808.1"/>
    <property type="molecule type" value="Genomic_DNA"/>
</dbReference>
<dbReference type="AlphaFoldDB" id="A0A9D9N8V1"/>
<protein>
    <submittedName>
        <fullName evidence="1">Fibronectin type III domain-containing protein</fullName>
    </submittedName>
</protein>
<accession>A0A9D9N8V1</accession>
<evidence type="ECO:0000313" key="2">
    <source>
        <dbReference type="Proteomes" id="UP000823597"/>
    </source>
</evidence>
<reference evidence="1" key="1">
    <citation type="submission" date="2020-10" db="EMBL/GenBank/DDBJ databases">
        <authorList>
            <person name="Gilroy R."/>
        </authorList>
    </citation>
    <scope>NUCLEOTIDE SEQUENCE</scope>
    <source>
        <strain evidence="1">10037</strain>
    </source>
</reference>
<dbReference type="InterPro" id="IPR003961">
    <property type="entry name" value="FN3_dom"/>
</dbReference>
<dbReference type="CDD" id="cd00063">
    <property type="entry name" value="FN3"/>
    <property type="match status" value="1"/>
</dbReference>
<proteinExistence type="predicted"/>
<sequence>MKNYYIILGTLMLVALVSGCEKQKAETVKLATPTLQIDTVTVSSATIVWETIENAASYAYTVNEGEEQTVTEPKAVIESLTAETEYTVKVKAVPGDTELYTDSEWATVTFTTSEEIFVPVKYTVYPMDPVAVMNEANLANSYIRNVSPSGNYAVGYDDQFGDPTSFIWDRSTGEYTILDAGENEGCIALDVNDEGIIVGAVVNSTVQTPAYMDFKNAGTWNTLPTHNLENAAYPGFAASITNSGLIGGQVVTELADGTSRCVPCVWDNYQLDQSMFELPENGDAVMYGCYIYSMSEDGKIMSGWQDWGNGSRSPAIWIDGKLTRVYGETETIDSEGYIYEGITWAISPDGSKATGYFAPDGMNLTGFIYDIASGEKTEVPSYGGVAFDNSGKVYFTGIMGSSGIVWENGETFTTSELFDGLEGTFATTVDPSLGTDGMLETVYAISDDGKVYGGSYIYSAFGSALQYPVIVVVE</sequence>
<evidence type="ECO:0000313" key="1">
    <source>
        <dbReference type="EMBL" id="MBO8464808.1"/>
    </source>
</evidence>
<organism evidence="1 2">
    <name type="scientific">Candidatus Merdivivens pullistercoris</name>
    <dbReference type="NCBI Taxonomy" id="2840873"/>
    <lineage>
        <taxon>Bacteria</taxon>
        <taxon>Pseudomonadati</taxon>
        <taxon>Bacteroidota</taxon>
        <taxon>Bacteroidia</taxon>
        <taxon>Bacteroidales</taxon>
        <taxon>Muribaculaceae</taxon>
        <taxon>Muribaculaceae incertae sedis</taxon>
        <taxon>Candidatus Merdivivens</taxon>
    </lineage>
</organism>
<dbReference type="SUPFAM" id="SSF49265">
    <property type="entry name" value="Fibronectin type III"/>
    <property type="match status" value="1"/>
</dbReference>
<dbReference type="InterPro" id="IPR013783">
    <property type="entry name" value="Ig-like_fold"/>
</dbReference>
<comment type="caution">
    <text evidence="1">The sequence shown here is derived from an EMBL/GenBank/DDBJ whole genome shotgun (WGS) entry which is preliminary data.</text>
</comment>
<dbReference type="Gene3D" id="2.60.40.10">
    <property type="entry name" value="Immunoglobulins"/>
    <property type="match status" value="1"/>
</dbReference>
<gene>
    <name evidence="1" type="ORF">IAB93_02270</name>
</gene>
<dbReference type="InterPro" id="IPR036116">
    <property type="entry name" value="FN3_sf"/>
</dbReference>
<dbReference type="Proteomes" id="UP000823597">
    <property type="component" value="Unassembled WGS sequence"/>
</dbReference>
<reference evidence="1" key="2">
    <citation type="journal article" date="2021" name="PeerJ">
        <title>Extensive microbial diversity within the chicken gut microbiome revealed by metagenomics and culture.</title>
        <authorList>
            <person name="Gilroy R."/>
            <person name="Ravi A."/>
            <person name="Getino M."/>
            <person name="Pursley I."/>
            <person name="Horton D.L."/>
            <person name="Alikhan N.F."/>
            <person name="Baker D."/>
            <person name="Gharbi K."/>
            <person name="Hall N."/>
            <person name="Watson M."/>
            <person name="Adriaenssens E.M."/>
            <person name="Foster-Nyarko E."/>
            <person name="Jarju S."/>
            <person name="Secka A."/>
            <person name="Antonio M."/>
            <person name="Oren A."/>
            <person name="Chaudhuri R.R."/>
            <person name="La Ragione R."/>
            <person name="Hildebrand F."/>
            <person name="Pallen M.J."/>
        </authorList>
    </citation>
    <scope>NUCLEOTIDE SEQUENCE</scope>
    <source>
        <strain evidence="1">10037</strain>
    </source>
</reference>
<name>A0A9D9N8V1_9BACT</name>
<dbReference type="PROSITE" id="PS51257">
    <property type="entry name" value="PROKAR_LIPOPROTEIN"/>
    <property type="match status" value="1"/>
</dbReference>